<keyword evidence="1" id="KW-0472">Membrane</keyword>
<evidence type="ECO:0000313" key="2">
    <source>
        <dbReference type="EMBL" id="MBE0367599.1"/>
    </source>
</evidence>
<organism evidence="2 3">
    <name type="scientific">Pseudoalteromonas aurantia 208</name>
    <dbReference type="NCBI Taxonomy" id="1314867"/>
    <lineage>
        <taxon>Bacteria</taxon>
        <taxon>Pseudomonadati</taxon>
        <taxon>Pseudomonadota</taxon>
        <taxon>Gammaproteobacteria</taxon>
        <taxon>Alteromonadales</taxon>
        <taxon>Pseudoalteromonadaceae</taxon>
        <taxon>Pseudoalteromonas</taxon>
    </lineage>
</organism>
<keyword evidence="3" id="KW-1185">Reference proteome</keyword>
<evidence type="ECO:0000256" key="1">
    <source>
        <dbReference type="SAM" id="Phobius"/>
    </source>
</evidence>
<sequence length="136" mass="15174">MKELKLQVNFAFYCIVGILAFSIYIISLNLLGGTLSLLFKGQMALSIIVIMITTINFTLAITGQRHVLFCNNGLSYVNIFGAQRYIPSETITHVKVKTRLGIKVTKVSTDNKSIYLLGFKPAKNQKIKLKQLGYLA</sequence>
<keyword evidence="1" id="KW-1133">Transmembrane helix</keyword>
<dbReference type="Proteomes" id="UP000615755">
    <property type="component" value="Unassembled WGS sequence"/>
</dbReference>
<feature type="transmembrane region" description="Helical" evidence="1">
    <location>
        <begin position="12"/>
        <end position="31"/>
    </location>
</feature>
<comment type="caution">
    <text evidence="2">The sequence shown here is derived from an EMBL/GenBank/DDBJ whole genome shotgun (WGS) entry which is preliminary data.</text>
</comment>
<evidence type="ECO:0008006" key="4">
    <source>
        <dbReference type="Google" id="ProtNLM"/>
    </source>
</evidence>
<reference evidence="2 3" key="1">
    <citation type="submission" date="2015-03" db="EMBL/GenBank/DDBJ databases">
        <title>Genome sequence of Pseudoalteromonas aurantia.</title>
        <authorList>
            <person name="Xie B.-B."/>
            <person name="Rong J.-C."/>
            <person name="Qin Q.-L."/>
            <person name="Zhang Y.-Z."/>
        </authorList>
    </citation>
    <scope>NUCLEOTIDE SEQUENCE [LARGE SCALE GENOMIC DNA]</scope>
    <source>
        <strain evidence="2 3">208</strain>
    </source>
</reference>
<evidence type="ECO:0000313" key="3">
    <source>
        <dbReference type="Proteomes" id="UP000615755"/>
    </source>
</evidence>
<gene>
    <name evidence="2" type="ORF">PAUR_a0986</name>
</gene>
<proteinExistence type="predicted"/>
<feature type="transmembrane region" description="Helical" evidence="1">
    <location>
        <begin position="43"/>
        <end position="62"/>
    </location>
</feature>
<name>A0ABR9E9E1_9GAMM</name>
<dbReference type="EMBL" id="AQGV01000012">
    <property type="protein sequence ID" value="MBE0367599.1"/>
    <property type="molecule type" value="Genomic_DNA"/>
</dbReference>
<keyword evidence="1" id="KW-0812">Transmembrane</keyword>
<dbReference type="RefSeq" id="WP_192507010.1">
    <property type="nucleotide sequence ID" value="NZ_AQGV01000012.1"/>
</dbReference>
<accession>A0ABR9E9E1</accession>
<protein>
    <recommendedName>
        <fullName evidence="4">PH domain-containing protein</fullName>
    </recommendedName>
</protein>